<gene>
    <name evidence="1" type="ORF">FHX73_14397</name>
</gene>
<keyword evidence="2" id="KW-1185">Reference proteome</keyword>
<comment type="caution">
    <text evidence="1">The sequence shown here is derived from an EMBL/GenBank/DDBJ whole genome shotgun (WGS) entry which is preliminary data.</text>
</comment>
<organism evidence="1 2">
    <name type="scientific">Kitasatospora viridis</name>
    <dbReference type="NCBI Taxonomy" id="281105"/>
    <lineage>
        <taxon>Bacteria</taxon>
        <taxon>Bacillati</taxon>
        <taxon>Actinomycetota</taxon>
        <taxon>Actinomycetes</taxon>
        <taxon>Kitasatosporales</taxon>
        <taxon>Streptomycetaceae</taxon>
        <taxon>Kitasatospora</taxon>
    </lineage>
</organism>
<reference evidence="1 2" key="1">
    <citation type="submission" date="2019-06" db="EMBL/GenBank/DDBJ databases">
        <title>Sequencing the genomes of 1000 actinobacteria strains.</title>
        <authorList>
            <person name="Klenk H.-P."/>
        </authorList>
    </citation>
    <scope>NUCLEOTIDE SEQUENCE [LARGE SCALE GENOMIC DNA]</scope>
    <source>
        <strain evidence="1 2">DSM 44826</strain>
    </source>
</reference>
<sequence length="305" mass="33018">MGGWERALRAAGVREAGLRADYGRQRAEVAQYRREAELATRLLLPPGMVPHVIAATAFMHRTDLLLDGEGSVAERRDAAARWAAETAEALAAGRTGNAALRPLVHSAGVHPVLGQRALEFLGRAAADLDFAGFETEADYQRYVDEYSLPAVMVIAGMLGPAGDQAEYRAACRTFIDGSQRLDFANDLAEDLAGGRLAIPQSYLTEHQVSREDLERSRELPAVRALLADQLDRAARSLDAGRAVVGLAPAAHRPMLRCMVELELLTVRAARVDPAALVRRSVGPGKPAALRLLGRCYLQARRAPQE</sequence>
<dbReference type="AlphaFoldDB" id="A0A561T728"/>
<proteinExistence type="predicted"/>
<dbReference type="PANTHER" id="PTHR31480">
    <property type="entry name" value="BIFUNCTIONAL LYCOPENE CYCLASE/PHYTOENE SYNTHASE"/>
    <property type="match status" value="1"/>
</dbReference>
<dbReference type="Gene3D" id="1.10.600.10">
    <property type="entry name" value="Farnesyl Diphosphate Synthase"/>
    <property type="match status" value="1"/>
</dbReference>
<dbReference type="GO" id="GO:0016765">
    <property type="term" value="F:transferase activity, transferring alkyl or aryl (other than methyl) groups"/>
    <property type="evidence" value="ECO:0007669"/>
    <property type="project" value="UniProtKB-ARBA"/>
</dbReference>
<protein>
    <submittedName>
        <fullName evidence="1">Phytoene synthase</fullName>
    </submittedName>
</protein>
<evidence type="ECO:0000313" key="1">
    <source>
        <dbReference type="EMBL" id="TWF82915.1"/>
    </source>
</evidence>
<dbReference type="InterPro" id="IPR002060">
    <property type="entry name" value="Squ/phyt_synthse"/>
</dbReference>
<dbReference type="OrthoDB" id="3535892at2"/>
<dbReference type="SUPFAM" id="SSF48576">
    <property type="entry name" value="Terpenoid synthases"/>
    <property type="match status" value="1"/>
</dbReference>
<accession>A0A561T728</accession>
<evidence type="ECO:0000313" key="2">
    <source>
        <dbReference type="Proteomes" id="UP000317940"/>
    </source>
</evidence>
<name>A0A561T728_9ACTN</name>
<dbReference type="EMBL" id="VIWT01000004">
    <property type="protein sequence ID" value="TWF82915.1"/>
    <property type="molecule type" value="Genomic_DNA"/>
</dbReference>
<dbReference type="Pfam" id="PF00494">
    <property type="entry name" value="SQS_PSY"/>
    <property type="match status" value="1"/>
</dbReference>
<dbReference type="InterPro" id="IPR008949">
    <property type="entry name" value="Isoprenoid_synthase_dom_sf"/>
</dbReference>
<dbReference type="RefSeq" id="WP_145910177.1">
    <property type="nucleotide sequence ID" value="NZ_BAAAMZ010000009.1"/>
</dbReference>
<dbReference type="Proteomes" id="UP000317940">
    <property type="component" value="Unassembled WGS sequence"/>
</dbReference>